<evidence type="ECO:0000256" key="2">
    <source>
        <dbReference type="ARBA" id="ARBA00006479"/>
    </source>
</evidence>
<protein>
    <submittedName>
        <fullName evidence="4">Putative NBD/HSP70 family sugar kinase</fullName>
    </submittedName>
</protein>
<keyword evidence="3" id="KW-0119">Carbohydrate metabolism</keyword>
<keyword evidence="4" id="KW-0418">Kinase</keyword>
<dbReference type="InterPro" id="IPR036388">
    <property type="entry name" value="WH-like_DNA-bd_sf"/>
</dbReference>
<comment type="function">
    <text evidence="1">Transcriptional repressor of xylose-utilizing enzymes.</text>
</comment>
<dbReference type="GO" id="GO:0016301">
    <property type="term" value="F:kinase activity"/>
    <property type="evidence" value="ECO:0007669"/>
    <property type="project" value="UniProtKB-KW"/>
</dbReference>
<dbReference type="SUPFAM" id="SSF53067">
    <property type="entry name" value="Actin-like ATPase domain"/>
    <property type="match status" value="1"/>
</dbReference>
<comment type="caution">
    <text evidence="4">The sequence shown here is derived from an EMBL/GenBank/DDBJ whole genome shotgun (WGS) entry which is preliminary data.</text>
</comment>
<proteinExistence type="inferred from homology"/>
<dbReference type="Pfam" id="PF00480">
    <property type="entry name" value="ROK"/>
    <property type="match status" value="1"/>
</dbReference>
<dbReference type="Proteomes" id="UP000248057">
    <property type="component" value="Unassembled WGS sequence"/>
</dbReference>
<organism evidence="4 5">
    <name type="scientific">Hungatella effluvii</name>
    <dbReference type="NCBI Taxonomy" id="1096246"/>
    <lineage>
        <taxon>Bacteria</taxon>
        <taxon>Bacillati</taxon>
        <taxon>Bacillota</taxon>
        <taxon>Clostridia</taxon>
        <taxon>Lachnospirales</taxon>
        <taxon>Lachnospiraceae</taxon>
        <taxon>Hungatella</taxon>
    </lineage>
</organism>
<reference evidence="4 5" key="1">
    <citation type="submission" date="2018-05" db="EMBL/GenBank/DDBJ databases">
        <title>Genomic Encyclopedia of Type Strains, Phase IV (KMG-IV): sequencing the most valuable type-strain genomes for metagenomic binning, comparative biology and taxonomic classification.</title>
        <authorList>
            <person name="Goeker M."/>
        </authorList>
    </citation>
    <scope>NUCLEOTIDE SEQUENCE [LARGE SCALE GENOMIC DNA]</scope>
    <source>
        <strain evidence="4 5">DSM 24995</strain>
    </source>
</reference>
<evidence type="ECO:0000313" key="5">
    <source>
        <dbReference type="Proteomes" id="UP000248057"/>
    </source>
</evidence>
<comment type="similarity">
    <text evidence="2">Belongs to the ROK (NagC/XylR) family.</text>
</comment>
<dbReference type="AlphaFoldDB" id="A0A2V3XW10"/>
<evidence type="ECO:0000313" key="4">
    <source>
        <dbReference type="EMBL" id="PXX47906.1"/>
    </source>
</evidence>
<dbReference type="EMBL" id="QJKD01000019">
    <property type="protein sequence ID" value="PXX47906.1"/>
    <property type="molecule type" value="Genomic_DNA"/>
</dbReference>
<dbReference type="GeneID" id="86064333"/>
<gene>
    <name evidence="4" type="ORF">DFR60_11976</name>
</gene>
<accession>A0A2V3XW10</accession>
<name>A0A2V3XW10_9FIRM</name>
<dbReference type="PANTHER" id="PTHR18964:SF149">
    <property type="entry name" value="BIFUNCTIONAL UDP-N-ACETYLGLUCOSAMINE 2-EPIMERASE_N-ACETYLMANNOSAMINE KINASE"/>
    <property type="match status" value="1"/>
</dbReference>
<sequence>MYIETGEGFDRFTTSSRILRYIFRNQPVSRSEIAKQLGLSPAMVTTVISSLIEDNIINDLEKTAENDCKTSGRKRSLLGIRAEARYSAGVEVGMGHFRFCLTDLSGAILEQISYVPNHQQIYNVNTAIEQGVQKLINDSGVPKEQVIGVGIALPGHLDPQDGHMVTLSSNWTNFNAHALAESLCMKVAAENNVRSMAYQKYLFNYKTCPENFVFIHVGVGIFCASFTSGQLAQGSYISGEIGHTISNPEGPRCECGKNGCLQTYASESWIMQKIRILYDAAPHSLLHGLASCADDITLDTVLTAYSLGDETVTRILQEAVRYLGIAIANISIIMNPQKLYLHSCMFQHRLLRDELQRYTESQLTFLDKHCTEEINILDYDSSRAATGAAALAIDRLFICRQP</sequence>
<dbReference type="InterPro" id="IPR043129">
    <property type="entry name" value="ATPase_NBD"/>
</dbReference>
<dbReference type="Pfam" id="PF13412">
    <property type="entry name" value="HTH_24"/>
    <property type="match status" value="1"/>
</dbReference>
<keyword evidence="5" id="KW-1185">Reference proteome</keyword>
<dbReference type="InterPro" id="IPR000600">
    <property type="entry name" value="ROK"/>
</dbReference>
<dbReference type="InterPro" id="IPR036390">
    <property type="entry name" value="WH_DNA-bd_sf"/>
</dbReference>
<dbReference type="PANTHER" id="PTHR18964">
    <property type="entry name" value="ROK (REPRESSOR, ORF, KINASE) FAMILY"/>
    <property type="match status" value="1"/>
</dbReference>
<dbReference type="RefSeq" id="WP_146218633.1">
    <property type="nucleotide sequence ID" value="NZ_QJKD01000019.1"/>
</dbReference>
<dbReference type="Gene3D" id="3.30.420.40">
    <property type="match status" value="2"/>
</dbReference>
<dbReference type="Gene3D" id="1.10.10.10">
    <property type="entry name" value="Winged helix-like DNA-binding domain superfamily/Winged helix DNA-binding domain"/>
    <property type="match status" value="1"/>
</dbReference>
<keyword evidence="3" id="KW-0859">Xylose metabolism</keyword>
<dbReference type="SUPFAM" id="SSF46785">
    <property type="entry name" value="Winged helix' DNA-binding domain"/>
    <property type="match status" value="1"/>
</dbReference>
<evidence type="ECO:0000256" key="1">
    <source>
        <dbReference type="ARBA" id="ARBA00002486"/>
    </source>
</evidence>
<keyword evidence="4" id="KW-0808">Transferase</keyword>
<dbReference type="GO" id="GO:0042732">
    <property type="term" value="P:D-xylose metabolic process"/>
    <property type="evidence" value="ECO:0007669"/>
    <property type="project" value="UniProtKB-KW"/>
</dbReference>
<evidence type="ECO:0000256" key="3">
    <source>
        <dbReference type="ARBA" id="ARBA00022629"/>
    </source>
</evidence>